<reference evidence="4" key="1">
    <citation type="journal article" date="2019" name="Sci. Rep.">
        <title>Draft genome of Tanacetum cinerariifolium, the natural source of mosquito coil.</title>
        <authorList>
            <person name="Yamashiro T."/>
            <person name="Shiraishi A."/>
            <person name="Satake H."/>
            <person name="Nakayama K."/>
        </authorList>
    </citation>
    <scope>NUCLEOTIDE SEQUENCE</scope>
</reference>
<comment type="caution">
    <text evidence="4">The sequence shown here is derived from an EMBL/GenBank/DDBJ whole genome shotgun (WGS) entry which is preliminary data.</text>
</comment>
<dbReference type="InterPro" id="IPR036875">
    <property type="entry name" value="Znf_CCHC_sf"/>
</dbReference>
<protein>
    <recommendedName>
        <fullName evidence="3">CCHC-type domain-containing protein</fullName>
    </recommendedName>
</protein>
<name>A0A699HAE3_TANCI</name>
<feature type="coiled-coil region" evidence="1">
    <location>
        <begin position="454"/>
        <end position="481"/>
    </location>
</feature>
<dbReference type="AlphaFoldDB" id="A0A699HAE3"/>
<organism evidence="4">
    <name type="scientific">Tanacetum cinerariifolium</name>
    <name type="common">Dalmatian daisy</name>
    <name type="synonym">Chrysanthemum cinerariifolium</name>
    <dbReference type="NCBI Taxonomy" id="118510"/>
    <lineage>
        <taxon>Eukaryota</taxon>
        <taxon>Viridiplantae</taxon>
        <taxon>Streptophyta</taxon>
        <taxon>Embryophyta</taxon>
        <taxon>Tracheophyta</taxon>
        <taxon>Spermatophyta</taxon>
        <taxon>Magnoliopsida</taxon>
        <taxon>eudicotyledons</taxon>
        <taxon>Gunneridae</taxon>
        <taxon>Pentapetalae</taxon>
        <taxon>asterids</taxon>
        <taxon>campanulids</taxon>
        <taxon>Asterales</taxon>
        <taxon>Asteraceae</taxon>
        <taxon>Asteroideae</taxon>
        <taxon>Anthemideae</taxon>
        <taxon>Anthemidinae</taxon>
        <taxon>Tanacetum</taxon>
    </lineage>
</organism>
<feature type="domain" description="CCHC-type" evidence="3">
    <location>
        <begin position="147"/>
        <end position="160"/>
    </location>
</feature>
<dbReference type="GO" id="GO:0008270">
    <property type="term" value="F:zinc ion binding"/>
    <property type="evidence" value="ECO:0007669"/>
    <property type="project" value="InterPro"/>
</dbReference>
<feature type="region of interest" description="Disordered" evidence="2">
    <location>
        <begin position="111"/>
        <end position="141"/>
    </location>
</feature>
<evidence type="ECO:0000313" key="4">
    <source>
        <dbReference type="EMBL" id="GEX83869.1"/>
    </source>
</evidence>
<dbReference type="GO" id="GO:0003676">
    <property type="term" value="F:nucleic acid binding"/>
    <property type="evidence" value="ECO:0007669"/>
    <property type="project" value="InterPro"/>
</dbReference>
<evidence type="ECO:0000259" key="3">
    <source>
        <dbReference type="Pfam" id="PF00098"/>
    </source>
</evidence>
<evidence type="ECO:0000256" key="2">
    <source>
        <dbReference type="SAM" id="MobiDB-lite"/>
    </source>
</evidence>
<accession>A0A699HAE3</accession>
<dbReference type="SUPFAM" id="SSF57756">
    <property type="entry name" value="Retrovirus zinc finger-like domains"/>
    <property type="match status" value="1"/>
</dbReference>
<dbReference type="InterPro" id="IPR001878">
    <property type="entry name" value="Znf_CCHC"/>
</dbReference>
<gene>
    <name evidence="4" type="ORF">Tci_355844</name>
</gene>
<dbReference type="EMBL" id="BKCJ010133486">
    <property type="protein sequence ID" value="GEX83869.1"/>
    <property type="molecule type" value="Genomic_DNA"/>
</dbReference>
<dbReference type="Pfam" id="PF00098">
    <property type="entry name" value="zf-CCHC"/>
    <property type="match status" value="1"/>
</dbReference>
<dbReference type="Gene3D" id="4.10.60.10">
    <property type="entry name" value="Zinc finger, CCHC-type"/>
    <property type="match status" value="1"/>
</dbReference>
<sequence>MTTLAEFMIRSGGDNRPPMLDKYLYDSWKSRMELYMKNREHVHQDACPQPQFIPQIEYTVSTGNQQTHLAEFPQIDSGLTVLVFKQGVYPIDDINKMMAFLSTVVTSHFPSTNNQLRNSSNPRQQARTRANTSRTEGRTSSQQRVVKCFNCQREGHMARQYTEPKRKRDATWFRDKVLLVEAQGNGKVLNEEELEFFVDPGIAKGPVTQTVITNSAAYQANYLDAYDSDCDDITTAKVALMANLSRYSSDVLSKVPYSEHTYNDMLNQSVQEMPYSEQTHLVNYPENEITSDSNNIPSIRANGAYVHEPQVFYDNNLKQVLGFQNPFYLKKAQQIRPMLYDGNAIAKETNVISIADSEETLMLEEESRSKMILKQSGPMVLEKKVNIKLVNYAVLYQLSEDFGKRFVPQQKLCAEQAFWFQMSNPSTESSDASPVKVDVPSELPKDIDEIETINIELEHSVEKLFSENENLRNEREHLKSIYKDQFDSIKKTRVQSKEHSDSLIAQINAKSVENSNLNAQLHEKVFAITALKDELRKLKGKGVVDSAVSKPNAVTIAPGMFM</sequence>
<evidence type="ECO:0000256" key="1">
    <source>
        <dbReference type="SAM" id="Coils"/>
    </source>
</evidence>
<proteinExistence type="predicted"/>
<keyword evidence="1" id="KW-0175">Coiled coil</keyword>